<dbReference type="OrthoDB" id="1121111at2"/>
<dbReference type="Gene3D" id="1.20.120.910">
    <property type="entry name" value="DksA, coiled-coil domain"/>
    <property type="match status" value="1"/>
</dbReference>
<dbReference type="InterPro" id="IPR000962">
    <property type="entry name" value="Znf_DskA_TraR"/>
</dbReference>
<keyword evidence="2" id="KW-0863">Zinc-finger</keyword>
<feature type="coiled-coil region" evidence="5">
    <location>
        <begin position="19"/>
        <end position="76"/>
    </location>
</feature>
<accession>A0A1N6X8E2</accession>
<dbReference type="STRING" id="58117.SAMN05421833_10556"/>
<feature type="zinc finger region" description="dksA C4-type" evidence="4">
    <location>
        <begin position="81"/>
        <end position="105"/>
    </location>
</feature>
<evidence type="ECO:0000256" key="2">
    <source>
        <dbReference type="ARBA" id="ARBA00022771"/>
    </source>
</evidence>
<name>A0A1N6X8E2_9ACTN</name>
<dbReference type="PANTHER" id="PTHR33823:SF4">
    <property type="entry name" value="GENERAL STRESS PROTEIN 16O"/>
    <property type="match status" value="1"/>
</dbReference>
<evidence type="ECO:0000256" key="1">
    <source>
        <dbReference type="ARBA" id="ARBA00022723"/>
    </source>
</evidence>
<dbReference type="AlphaFoldDB" id="A0A1N6X8E2"/>
<evidence type="ECO:0000313" key="7">
    <source>
        <dbReference type="EMBL" id="SIQ98557.1"/>
    </source>
</evidence>
<evidence type="ECO:0000256" key="3">
    <source>
        <dbReference type="ARBA" id="ARBA00022833"/>
    </source>
</evidence>
<evidence type="ECO:0000259" key="6">
    <source>
        <dbReference type="Pfam" id="PF01258"/>
    </source>
</evidence>
<dbReference type="EMBL" id="FTNI01000005">
    <property type="protein sequence ID" value="SIQ98557.1"/>
    <property type="molecule type" value="Genomic_DNA"/>
</dbReference>
<evidence type="ECO:0000313" key="8">
    <source>
        <dbReference type="Proteomes" id="UP000186096"/>
    </source>
</evidence>
<keyword evidence="1" id="KW-0479">Metal-binding</keyword>
<dbReference type="Proteomes" id="UP000186096">
    <property type="component" value="Unassembled WGS sequence"/>
</dbReference>
<organism evidence="7 8">
    <name type="scientific">Microbispora rosea</name>
    <dbReference type="NCBI Taxonomy" id="58117"/>
    <lineage>
        <taxon>Bacteria</taxon>
        <taxon>Bacillati</taxon>
        <taxon>Actinomycetota</taxon>
        <taxon>Actinomycetes</taxon>
        <taxon>Streptosporangiales</taxon>
        <taxon>Streptosporangiaceae</taxon>
        <taxon>Microbispora</taxon>
    </lineage>
</organism>
<dbReference type="Pfam" id="PF01258">
    <property type="entry name" value="zf-dskA_traR"/>
    <property type="match status" value="1"/>
</dbReference>
<dbReference type="PROSITE" id="PS51128">
    <property type="entry name" value="ZF_DKSA_2"/>
    <property type="match status" value="1"/>
</dbReference>
<evidence type="ECO:0000256" key="4">
    <source>
        <dbReference type="PROSITE-ProRule" id="PRU00510"/>
    </source>
</evidence>
<sequence>MTTSDEFTAISELQTQAMRADLEEQLHRREVQLRDLRAAVDGGNDDTARLALLADLAATERGVAELRKALERIEEGSYGRCADCTAVIPFGRLKIRPMARYCIACQRRHEAR</sequence>
<feature type="domain" description="Zinc finger DksA/TraR C4-type" evidence="6">
    <location>
        <begin position="76"/>
        <end position="110"/>
    </location>
</feature>
<keyword evidence="5" id="KW-0175">Coiled coil</keyword>
<dbReference type="GeneID" id="97496233"/>
<dbReference type="PANTHER" id="PTHR33823">
    <property type="entry name" value="RNA POLYMERASE-BINDING TRANSCRIPTION FACTOR DKSA-RELATED"/>
    <property type="match status" value="1"/>
</dbReference>
<keyword evidence="8" id="KW-1185">Reference proteome</keyword>
<keyword evidence="3" id="KW-0862">Zinc</keyword>
<protein>
    <submittedName>
        <fullName evidence="7">Transcriptional regulator, TraR/DksA family</fullName>
    </submittedName>
</protein>
<evidence type="ECO:0000256" key="5">
    <source>
        <dbReference type="SAM" id="Coils"/>
    </source>
</evidence>
<proteinExistence type="predicted"/>
<gene>
    <name evidence="7" type="ORF">SAMN05421833_10556</name>
</gene>
<reference evidence="8" key="1">
    <citation type="submission" date="2017-01" db="EMBL/GenBank/DDBJ databases">
        <authorList>
            <person name="Varghese N."/>
            <person name="Submissions S."/>
        </authorList>
    </citation>
    <scope>NUCLEOTIDE SEQUENCE [LARGE SCALE GENOMIC DNA]</scope>
    <source>
        <strain evidence="8">ATCC 12950</strain>
    </source>
</reference>
<dbReference type="GO" id="GO:0008270">
    <property type="term" value="F:zinc ion binding"/>
    <property type="evidence" value="ECO:0007669"/>
    <property type="project" value="UniProtKB-KW"/>
</dbReference>
<dbReference type="SUPFAM" id="SSF57716">
    <property type="entry name" value="Glucocorticoid receptor-like (DNA-binding domain)"/>
    <property type="match status" value="1"/>
</dbReference>
<dbReference type="RefSeq" id="WP_030512336.1">
    <property type="nucleotide sequence ID" value="NZ_FTNI01000005.1"/>
</dbReference>